<name>A0ABS3CJG0_9BACT</name>
<reference evidence="2 3" key="1">
    <citation type="submission" date="2021-03" db="EMBL/GenBank/DDBJ databases">
        <title>novel species isolated from a fishpond in China.</title>
        <authorList>
            <person name="Lu H."/>
            <person name="Cai Z."/>
        </authorList>
    </citation>
    <scope>NUCLEOTIDE SEQUENCE [LARGE SCALE GENOMIC DNA]</scope>
    <source>
        <strain evidence="2 3">YJ13C</strain>
    </source>
</reference>
<dbReference type="PROSITE" id="PS51257">
    <property type="entry name" value="PROKAR_LIPOPROTEIN"/>
    <property type="match status" value="1"/>
</dbReference>
<gene>
    <name evidence="2" type="ORF">J0A69_14350</name>
</gene>
<comment type="caution">
    <text evidence="2">The sequence shown here is derived from an EMBL/GenBank/DDBJ whole genome shotgun (WGS) entry which is preliminary data.</text>
</comment>
<sequence>MKQSNFKMMLLAAAASSVFFACEEKEESPQFKQSEISVYATADFSFNQDDPNARTSDLVFGTFSVTDVKLSIDNVKLILRGEDEVKGKPSIVQIRDKNPQILTLVEDSQPMMSPIGTVMAYDGIYGKLNFDLIQAENVPEDDEMYGLSMIAKVMWSDIPAIFYLDLEDEVNLMFNKGLEVEGAQDLILTMYFDKFLEGLDYTMVKDGNADGTIEVGPNDIDGNGELYEAISDNIAASLDFRNGSFKEKE</sequence>
<feature type="signal peptide" evidence="1">
    <location>
        <begin position="1"/>
        <end position="21"/>
    </location>
</feature>
<evidence type="ECO:0000256" key="1">
    <source>
        <dbReference type="SAM" id="SignalP"/>
    </source>
</evidence>
<accession>A0ABS3CJG0</accession>
<keyword evidence="1" id="KW-0732">Signal</keyword>
<proteinExistence type="predicted"/>
<keyword evidence="3" id="KW-1185">Reference proteome</keyword>
<dbReference type="Proteomes" id="UP000664480">
    <property type="component" value="Unassembled WGS sequence"/>
</dbReference>
<feature type="chain" id="PRO_5046309044" evidence="1">
    <location>
        <begin position="22"/>
        <end position="249"/>
    </location>
</feature>
<dbReference type="RefSeq" id="WP_206587299.1">
    <property type="nucleotide sequence ID" value="NZ_JAFKCU010000003.1"/>
</dbReference>
<evidence type="ECO:0000313" key="3">
    <source>
        <dbReference type="Proteomes" id="UP000664480"/>
    </source>
</evidence>
<evidence type="ECO:0000313" key="2">
    <source>
        <dbReference type="EMBL" id="MBN7816626.1"/>
    </source>
</evidence>
<dbReference type="EMBL" id="JAFKCU010000003">
    <property type="protein sequence ID" value="MBN7816626.1"/>
    <property type="molecule type" value="Genomic_DNA"/>
</dbReference>
<protein>
    <submittedName>
        <fullName evidence="2">Uncharacterized protein</fullName>
    </submittedName>
</protein>
<organism evidence="2 3">
    <name type="scientific">Algoriphagus pacificus</name>
    <dbReference type="NCBI Taxonomy" id="2811234"/>
    <lineage>
        <taxon>Bacteria</taxon>
        <taxon>Pseudomonadati</taxon>
        <taxon>Bacteroidota</taxon>
        <taxon>Cytophagia</taxon>
        <taxon>Cytophagales</taxon>
        <taxon>Cyclobacteriaceae</taxon>
        <taxon>Algoriphagus</taxon>
    </lineage>
</organism>